<sequence length="187" mass="21290">MEAFLENLENKDYFLENKEDYFLEHKEVFGVPFNEFTDPQNQLVNSEKYNAYDLYCSNGCQILILRANFGKWVERSNEKLKLPNEVGNGKDTKGSDSENSSSENNSSENSSSENSSSDDDSPNQGFWVLDDIMAFENISVTNTIVTGIRYLGCPGCINIEPLGYNDTHTEMNEYLIAADRVRYLLNE</sequence>
<protein>
    <submittedName>
        <fullName evidence="5">Uncharacterized protein</fullName>
    </submittedName>
</protein>
<evidence type="ECO:0000256" key="4">
    <source>
        <dbReference type="SAM" id="MobiDB-lite"/>
    </source>
</evidence>
<dbReference type="InterPro" id="IPR011057">
    <property type="entry name" value="Mss4-like_sf"/>
</dbReference>
<evidence type="ECO:0000256" key="3">
    <source>
        <dbReference type="ARBA" id="ARBA00022927"/>
    </source>
</evidence>
<dbReference type="GO" id="GO:0006892">
    <property type="term" value="P:post-Golgi vesicle-mediated transport"/>
    <property type="evidence" value="ECO:0007669"/>
    <property type="project" value="TreeGrafter"/>
</dbReference>
<dbReference type="VEuPathDB" id="FungiDB:RhiirFUN_000267"/>
<dbReference type="GO" id="GO:0015031">
    <property type="term" value="P:protein transport"/>
    <property type="evidence" value="ECO:0007669"/>
    <property type="project" value="UniProtKB-KW"/>
</dbReference>
<keyword evidence="3" id="KW-0653">Protein transport</keyword>
<dbReference type="GO" id="GO:0008270">
    <property type="term" value="F:zinc ion binding"/>
    <property type="evidence" value="ECO:0007669"/>
    <property type="project" value="TreeGrafter"/>
</dbReference>
<dbReference type="VEuPathDB" id="FungiDB:FUN_020892"/>
<dbReference type="InterPro" id="IPR007515">
    <property type="entry name" value="Mss4"/>
</dbReference>
<dbReference type="Proteomes" id="UP000233469">
    <property type="component" value="Unassembled WGS sequence"/>
</dbReference>
<feature type="region of interest" description="Disordered" evidence="4">
    <location>
        <begin position="82"/>
        <end position="122"/>
    </location>
</feature>
<dbReference type="GO" id="GO:0005829">
    <property type="term" value="C:cytosol"/>
    <property type="evidence" value="ECO:0007669"/>
    <property type="project" value="TreeGrafter"/>
</dbReference>
<dbReference type="InterPro" id="IPR011323">
    <property type="entry name" value="Mss4/transl-control_tumour"/>
</dbReference>
<evidence type="ECO:0000256" key="1">
    <source>
        <dbReference type="ARBA" id="ARBA00022448"/>
    </source>
</evidence>
<feature type="compositionally biased region" description="Low complexity" evidence="4">
    <location>
        <begin position="97"/>
        <end position="115"/>
    </location>
</feature>
<organism evidence="5 6">
    <name type="scientific">Rhizophagus irregularis</name>
    <dbReference type="NCBI Taxonomy" id="588596"/>
    <lineage>
        <taxon>Eukaryota</taxon>
        <taxon>Fungi</taxon>
        <taxon>Fungi incertae sedis</taxon>
        <taxon>Mucoromycota</taxon>
        <taxon>Glomeromycotina</taxon>
        <taxon>Glomeromycetes</taxon>
        <taxon>Glomerales</taxon>
        <taxon>Glomeraceae</taxon>
        <taxon>Rhizophagus</taxon>
    </lineage>
</organism>
<keyword evidence="1" id="KW-0813">Transport</keyword>
<reference evidence="5 6" key="1">
    <citation type="submission" date="2016-04" db="EMBL/GenBank/DDBJ databases">
        <title>Genome analyses suggest a sexual origin of heterokaryosis in a supposedly ancient asexual fungus.</title>
        <authorList>
            <person name="Ropars J."/>
            <person name="Sedzielewska K."/>
            <person name="Noel J."/>
            <person name="Charron P."/>
            <person name="Farinelli L."/>
            <person name="Marton T."/>
            <person name="Kruger M."/>
            <person name="Pelin A."/>
            <person name="Brachmann A."/>
            <person name="Corradi N."/>
        </authorList>
    </citation>
    <scope>NUCLEOTIDE SEQUENCE [LARGE SCALE GENOMIC DNA]</scope>
    <source>
        <strain evidence="5 6">C2</strain>
    </source>
</reference>
<dbReference type="VEuPathDB" id="FungiDB:RhiirA1_408813"/>
<dbReference type="PROSITE" id="PS51796">
    <property type="entry name" value="MSS4"/>
    <property type="match status" value="1"/>
</dbReference>
<keyword evidence="2" id="KW-0344">Guanine-nucleotide releasing factor</keyword>
<dbReference type="PANTHER" id="PTHR13276:SF0">
    <property type="entry name" value="GUANINE NUCLEOTIDE EXCHANGE FACTOR MSS4"/>
    <property type="match status" value="1"/>
</dbReference>
<evidence type="ECO:0000256" key="2">
    <source>
        <dbReference type="ARBA" id="ARBA00022658"/>
    </source>
</evidence>
<evidence type="ECO:0000313" key="5">
    <source>
        <dbReference type="EMBL" id="PKK70503.1"/>
    </source>
</evidence>
<evidence type="ECO:0000313" key="6">
    <source>
        <dbReference type="Proteomes" id="UP000233469"/>
    </source>
</evidence>
<dbReference type="Gene3D" id="2.170.150.10">
    <property type="entry name" value="Metal Binding Protein, Guanine Nucleotide Exchange Factor, Chain A"/>
    <property type="match status" value="1"/>
</dbReference>
<dbReference type="GO" id="GO:0007264">
    <property type="term" value="P:small GTPase-mediated signal transduction"/>
    <property type="evidence" value="ECO:0007669"/>
    <property type="project" value="InterPro"/>
</dbReference>
<dbReference type="AlphaFoldDB" id="A0A2N1N9D2"/>
<reference evidence="5 6" key="2">
    <citation type="submission" date="2017-10" db="EMBL/GenBank/DDBJ databases">
        <title>Extensive intraspecific genome diversity in a model arbuscular mycorrhizal fungus.</title>
        <authorList>
            <person name="Chen E.C.H."/>
            <person name="Morin E."/>
            <person name="Baudet D."/>
            <person name="Noel J."/>
            <person name="Ndikumana S."/>
            <person name="Charron P."/>
            <person name="St-Onge C."/>
            <person name="Giorgi J."/>
            <person name="Grigoriev I.V."/>
            <person name="Roux C."/>
            <person name="Martin F.M."/>
            <person name="Corradi N."/>
        </authorList>
    </citation>
    <scope>NUCLEOTIDE SEQUENCE [LARGE SCALE GENOMIC DNA]</scope>
    <source>
        <strain evidence="5 6">C2</strain>
    </source>
</reference>
<accession>A0A2N1N9D2</accession>
<dbReference type="EMBL" id="LLXL01000609">
    <property type="protein sequence ID" value="PKK70503.1"/>
    <property type="molecule type" value="Genomic_DNA"/>
</dbReference>
<dbReference type="OrthoDB" id="30840at2759"/>
<comment type="caution">
    <text evidence="5">The sequence shown here is derived from an EMBL/GenBank/DDBJ whole genome shotgun (WGS) entry which is preliminary data.</text>
</comment>
<dbReference type="GO" id="GO:0005085">
    <property type="term" value="F:guanyl-nucleotide exchange factor activity"/>
    <property type="evidence" value="ECO:0007669"/>
    <property type="project" value="UniProtKB-KW"/>
</dbReference>
<dbReference type="Pfam" id="PF04421">
    <property type="entry name" value="Mss4"/>
    <property type="match status" value="1"/>
</dbReference>
<dbReference type="PANTHER" id="PTHR13276">
    <property type="entry name" value="GUANINE NUCLEOTIDE EXCHANGE FACTOR MSS4"/>
    <property type="match status" value="1"/>
</dbReference>
<dbReference type="GO" id="GO:0016020">
    <property type="term" value="C:membrane"/>
    <property type="evidence" value="ECO:0007669"/>
    <property type="project" value="TreeGrafter"/>
</dbReference>
<dbReference type="SUPFAM" id="SSF51316">
    <property type="entry name" value="Mss4-like"/>
    <property type="match status" value="1"/>
</dbReference>
<feature type="compositionally biased region" description="Basic and acidic residues" evidence="4">
    <location>
        <begin position="82"/>
        <end position="96"/>
    </location>
</feature>
<proteinExistence type="predicted"/>
<name>A0A2N1N9D2_9GLOM</name>
<gene>
    <name evidence="5" type="ORF">RhiirC2_866142</name>
</gene>